<evidence type="ECO:0000313" key="7">
    <source>
        <dbReference type="EMBL" id="MEE2055910.1"/>
    </source>
</evidence>
<evidence type="ECO:0000313" key="8">
    <source>
        <dbReference type="Proteomes" id="UP001348641"/>
    </source>
</evidence>
<evidence type="ECO:0000256" key="2">
    <source>
        <dbReference type="ARBA" id="ARBA00022801"/>
    </source>
</evidence>
<dbReference type="Gene3D" id="3.40.50.300">
    <property type="entry name" value="P-loop containing nucleotide triphosphate hydrolases"/>
    <property type="match status" value="1"/>
</dbReference>
<evidence type="ECO:0000256" key="3">
    <source>
        <dbReference type="ARBA" id="ARBA00022806"/>
    </source>
</evidence>
<dbReference type="InterPro" id="IPR014016">
    <property type="entry name" value="UvrD-like_ATP-bd"/>
</dbReference>
<protein>
    <submittedName>
        <fullName evidence="7">UvrD-helicase domain-containing protein</fullName>
    </submittedName>
</protein>
<dbReference type="RefSeq" id="WP_330162618.1">
    <property type="nucleotide sequence ID" value="NZ_JAUUCC010000277.1"/>
</dbReference>
<organism evidence="7 8">
    <name type="scientific">Nocardiopsis tropica</name>
    <dbReference type="NCBI Taxonomy" id="109330"/>
    <lineage>
        <taxon>Bacteria</taxon>
        <taxon>Bacillati</taxon>
        <taxon>Actinomycetota</taxon>
        <taxon>Actinomycetes</taxon>
        <taxon>Streptosporangiales</taxon>
        <taxon>Nocardiopsidaceae</taxon>
        <taxon>Nocardiopsis</taxon>
    </lineage>
</organism>
<feature type="region of interest" description="Disordered" evidence="5">
    <location>
        <begin position="1"/>
        <end position="71"/>
    </location>
</feature>
<feature type="compositionally biased region" description="Pro residues" evidence="5">
    <location>
        <begin position="1"/>
        <end position="21"/>
    </location>
</feature>
<reference evidence="7 8" key="1">
    <citation type="submission" date="2023-07" db="EMBL/GenBank/DDBJ databases">
        <authorList>
            <person name="Girao M."/>
            <person name="Carvalho M.F."/>
        </authorList>
    </citation>
    <scope>NUCLEOTIDE SEQUENCE [LARGE SCALE GENOMIC DNA]</scope>
    <source>
        <strain evidence="7 8">66/93</strain>
    </source>
</reference>
<name>A0ABU7L300_9ACTN</name>
<evidence type="ECO:0000259" key="6">
    <source>
        <dbReference type="Pfam" id="PF00580"/>
    </source>
</evidence>
<keyword evidence="4" id="KW-0067">ATP-binding</keyword>
<keyword evidence="1" id="KW-0547">Nucleotide-binding</keyword>
<evidence type="ECO:0000256" key="4">
    <source>
        <dbReference type="ARBA" id="ARBA00022840"/>
    </source>
</evidence>
<gene>
    <name evidence="7" type="ORF">Q8A49_35980</name>
</gene>
<evidence type="ECO:0000256" key="5">
    <source>
        <dbReference type="SAM" id="MobiDB-lite"/>
    </source>
</evidence>
<dbReference type="SUPFAM" id="SSF52540">
    <property type="entry name" value="P-loop containing nucleoside triphosphate hydrolases"/>
    <property type="match status" value="1"/>
</dbReference>
<accession>A0ABU7L300</accession>
<dbReference type="Pfam" id="PF00580">
    <property type="entry name" value="UvrD-helicase"/>
    <property type="match status" value="1"/>
</dbReference>
<keyword evidence="2" id="KW-0378">Hydrolase</keyword>
<feature type="non-terminal residue" evidence="7">
    <location>
        <position position="71"/>
    </location>
</feature>
<dbReference type="EMBL" id="JAUUCC010000277">
    <property type="protein sequence ID" value="MEE2055910.1"/>
    <property type="molecule type" value="Genomic_DNA"/>
</dbReference>
<comment type="caution">
    <text evidence="7">The sequence shown here is derived from an EMBL/GenBank/DDBJ whole genome shotgun (WGS) entry which is preliminary data.</text>
</comment>
<evidence type="ECO:0000256" key="1">
    <source>
        <dbReference type="ARBA" id="ARBA00022741"/>
    </source>
</evidence>
<keyword evidence="3" id="KW-0347">Helicase</keyword>
<proteinExistence type="predicted"/>
<sequence>MSEPHPLSPATPPDPPPPPRLGPAELSRLLGQPEPTAEQSQVISAPLEPGVVIAGAGSGKSETMASRVVWL</sequence>
<dbReference type="InterPro" id="IPR027417">
    <property type="entry name" value="P-loop_NTPase"/>
</dbReference>
<dbReference type="Proteomes" id="UP001348641">
    <property type="component" value="Unassembled WGS sequence"/>
</dbReference>
<feature type="domain" description="UvrD-like helicase ATP-binding" evidence="6">
    <location>
        <begin position="37"/>
        <end position="71"/>
    </location>
</feature>